<proteinExistence type="predicted"/>
<evidence type="ECO:0000256" key="2">
    <source>
        <dbReference type="SAM" id="Phobius"/>
    </source>
</evidence>
<keyword evidence="2" id="KW-1133">Transmembrane helix</keyword>
<evidence type="ECO:0000313" key="3">
    <source>
        <dbReference type="Proteomes" id="UP000515163"/>
    </source>
</evidence>
<protein>
    <submittedName>
        <fullName evidence="4">Uncharacterized protein LOC116297996 isoform X1</fullName>
    </submittedName>
</protein>
<feature type="transmembrane region" description="Helical" evidence="2">
    <location>
        <begin position="230"/>
        <end position="248"/>
    </location>
</feature>
<feature type="region of interest" description="Disordered" evidence="1">
    <location>
        <begin position="63"/>
        <end position="134"/>
    </location>
</feature>
<name>A0A6P8I408_ACTTE</name>
<accession>A0A6P8I408</accession>
<organism evidence="3 4">
    <name type="scientific">Actinia tenebrosa</name>
    <name type="common">Australian red waratah sea anemone</name>
    <dbReference type="NCBI Taxonomy" id="6105"/>
    <lineage>
        <taxon>Eukaryota</taxon>
        <taxon>Metazoa</taxon>
        <taxon>Cnidaria</taxon>
        <taxon>Anthozoa</taxon>
        <taxon>Hexacorallia</taxon>
        <taxon>Actiniaria</taxon>
        <taxon>Actiniidae</taxon>
        <taxon>Actinia</taxon>
    </lineage>
</organism>
<evidence type="ECO:0000256" key="1">
    <source>
        <dbReference type="SAM" id="MobiDB-lite"/>
    </source>
</evidence>
<keyword evidence="3" id="KW-1185">Reference proteome</keyword>
<reference evidence="4" key="1">
    <citation type="submission" date="2025-08" db="UniProtKB">
        <authorList>
            <consortium name="RefSeq"/>
        </authorList>
    </citation>
    <scope>IDENTIFICATION</scope>
    <source>
        <tissue evidence="4">Tentacle</tissue>
    </source>
</reference>
<feature type="transmembrane region" description="Helical" evidence="2">
    <location>
        <begin position="205"/>
        <end position="224"/>
    </location>
</feature>
<evidence type="ECO:0000313" key="4">
    <source>
        <dbReference type="RefSeq" id="XP_031562196.1"/>
    </source>
</evidence>
<sequence>MSNKSSYIDLTYYNDQNAKDVGTMTSFNAGPVHSAVRRMTELIDLENLEGYFDEYLLETTSTQSHDEDGFDTLPLDKDCSLPDMATPPPPRRITIESYTKICIQRSNDKSNEKHQSPSKNKSEDSKKVRREKNDSIDLTDVKRKQLRASTTSKVSHLEKNAWRDYGRSEKKDHYNRDNRTKWSWVLKFFCGVNQEFKWYSLKGKGMCLILPMAIFYIVLCVVLLPFIFAAAAVAALVLGAGLCSYLSLATKKVGVSSDDDSDKSCLEAIWWWA</sequence>
<dbReference type="InParanoid" id="A0A6P8I408"/>
<feature type="compositionally biased region" description="Basic and acidic residues" evidence="1">
    <location>
        <begin position="106"/>
        <end position="134"/>
    </location>
</feature>
<keyword evidence="2" id="KW-0472">Membrane</keyword>
<dbReference type="OrthoDB" id="5969664at2759"/>
<dbReference type="RefSeq" id="XP_031562196.1">
    <property type="nucleotide sequence ID" value="XM_031706336.1"/>
</dbReference>
<dbReference type="KEGG" id="aten:116297996"/>
<gene>
    <name evidence="4" type="primary">LOC116297996</name>
</gene>
<dbReference type="Proteomes" id="UP000515163">
    <property type="component" value="Unplaced"/>
</dbReference>
<dbReference type="AlphaFoldDB" id="A0A6P8I408"/>
<keyword evidence="2" id="KW-0812">Transmembrane</keyword>
<dbReference type="GeneID" id="116297996"/>